<accession>A0ABU9APF4</accession>
<dbReference type="EMBL" id="JBBUKT010000001">
    <property type="protein sequence ID" value="MEK7949551.1"/>
    <property type="molecule type" value="Genomic_DNA"/>
</dbReference>
<keyword evidence="1" id="KW-1133">Transmembrane helix</keyword>
<protein>
    <submittedName>
        <fullName evidence="2">Uncharacterized protein</fullName>
    </submittedName>
</protein>
<feature type="transmembrane region" description="Helical" evidence="1">
    <location>
        <begin position="618"/>
        <end position="638"/>
    </location>
</feature>
<feature type="transmembrane region" description="Helical" evidence="1">
    <location>
        <begin position="419"/>
        <end position="444"/>
    </location>
</feature>
<gene>
    <name evidence="2" type="ORF">WKV53_03540</name>
</gene>
<keyword evidence="1" id="KW-0472">Membrane</keyword>
<dbReference type="Proteomes" id="UP001371305">
    <property type="component" value="Unassembled WGS sequence"/>
</dbReference>
<feature type="transmembrane region" description="Helical" evidence="1">
    <location>
        <begin position="504"/>
        <end position="522"/>
    </location>
</feature>
<organism evidence="2 3">
    <name type="scientific">Luteolibacter soli</name>
    <dbReference type="NCBI Taxonomy" id="3135280"/>
    <lineage>
        <taxon>Bacteria</taxon>
        <taxon>Pseudomonadati</taxon>
        <taxon>Verrucomicrobiota</taxon>
        <taxon>Verrucomicrobiia</taxon>
        <taxon>Verrucomicrobiales</taxon>
        <taxon>Verrucomicrobiaceae</taxon>
        <taxon>Luteolibacter</taxon>
    </lineage>
</organism>
<feature type="transmembrane region" description="Helical" evidence="1">
    <location>
        <begin position="67"/>
        <end position="88"/>
    </location>
</feature>
<dbReference type="RefSeq" id="WP_341402969.1">
    <property type="nucleotide sequence ID" value="NZ_JBBUKT010000001.1"/>
</dbReference>
<feature type="transmembrane region" description="Helical" evidence="1">
    <location>
        <begin position="577"/>
        <end position="597"/>
    </location>
</feature>
<sequence length="676" mass="74585">MTPEVERFLNLATRPLEATPNEREEAKGEFMSRITHGGVPYEMLDLAEPLDRLAGAKPPKNALRRSLLLTGAVLLTASVAITIAMLGWEIFLISQANMASSQSRYGISPGLGKDYLMMMDRVRAIAPDLPLGLHPHSGKSEETAAALAKNPDDIAMLQEHVIREMREVSQSHGSNGFTSDEQASINRLDQDNALWPLIQINLHLAKATGATTGFGTYYMGSQITSEPDFQQALKLFSEAAAKPSYSDHSTSLKRRQLDAFPPSRSLAESMVATGFSRWVSSPFSYYSANLSALGNLHCERLVAAADKEGLANFHREWKQLCGHIIGSTQSGESEYNDIFHQLKEIGNSLESAFDRLGMAVEKADMEQRLKILDRLVFTSSNLPPEVAKALGPRLKSENRVPANLTVEEALTSRRVEFLFFYRILATSLAFLALVFAGLVAFETCRRSRIVKNMARGLVPLLRKEDHLWMAGLGLALPWAWWWTITRMTPLGWRDGDFDKPWPSIVWLIQPSAGVVFAAVMLLQTARWRWGVHGGFLGLGVPLPWIGWGVATLTALSIPVAGVLPYLGSMTDNETGVFLAGVTGMAACGGLWLLWQGIMTLFTPRAGALRPNLVMRATLPWAMTGVVTLLASVAVSTALERYWFSKDPLFPSWTSKTFPNALQERIAEENRQAAQGW</sequence>
<keyword evidence="3" id="KW-1185">Reference proteome</keyword>
<evidence type="ECO:0000313" key="3">
    <source>
        <dbReference type="Proteomes" id="UP001371305"/>
    </source>
</evidence>
<feature type="transmembrane region" description="Helical" evidence="1">
    <location>
        <begin position="534"/>
        <end position="557"/>
    </location>
</feature>
<evidence type="ECO:0000313" key="2">
    <source>
        <dbReference type="EMBL" id="MEK7949551.1"/>
    </source>
</evidence>
<evidence type="ECO:0000256" key="1">
    <source>
        <dbReference type="SAM" id="Phobius"/>
    </source>
</evidence>
<reference evidence="2 3" key="1">
    <citation type="submission" date="2024-04" db="EMBL/GenBank/DDBJ databases">
        <title>Luteolibacter sp. isolated from soil.</title>
        <authorList>
            <person name="An J."/>
        </authorList>
    </citation>
    <scope>NUCLEOTIDE SEQUENCE [LARGE SCALE GENOMIC DNA]</scope>
    <source>
        <strain evidence="2 3">Y139</strain>
    </source>
</reference>
<keyword evidence="1" id="KW-0812">Transmembrane</keyword>
<comment type="caution">
    <text evidence="2">The sequence shown here is derived from an EMBL/GenBank/DDBJ whole genome shotgun (WGS) entry which is preliminary data.</text>
</comment>
<proteinExistence type="predicted"/>
<name>A0ABU9APF4_9BACT</name>